<reference evidence="1 2" key="1">
    <citation type="submission" date="2017-08" db="EMBL/GenBank/DDBJ databases">
        <title>Multipartite genome sequences of Sinorhizobium species nodulating soybeans.</title>
        <authorList>
            <person name="Tian C.F."/>
        </authorList>
    </citation>
    <scope>NUCLEOTIDE SEQUENCE [LARGE SCALE GENOMIC DNA]</scope>
    <source>
        <strain evidence="1 2">CCBAU 05684</strain>
    </source>
</reference>
<evidence type="ECO:0000313" key="1">
    <source>
        <dbReference type="EMBL" id="ASY62606.1"/>
    </source>
</evidence>
<dbReference type="KEGG" id="esj:SJ05684_c11500"/>
<proteinExistence type="predicted"/>
<dbReference type="AlphaFoldDB" id="A0A249P9R8"/>
<protein>
    <submittedName>
        <fullName evidence="1">Uncharacterized protein</fullName>
    </submittedName>
</protein>
<organism evidence="1 2">
    <name type="scientific">Sinorhizobium sojae CCBAU 05684</name>
    <dbReference type="NCBI Taxonomy" id="716928"/>
    <lineage>
        <taxon>Bacteria</taxon>
        <taxon>Pseudomonadati</taxon>
        <taxon>Pseudomonadota</taxon>
        <taxon>Alphaproteobacteria</taxon>
        <taxon>Hyphomicrobiales</taxon>
        <taxon>Rhizobiaceae</taxon>
        <taxon>Sinorhizobium/Ensifer group</taxon>
        <taxon>Sinorhizobium</taxon>
    </lineage>
</organism>
<dbReference type="EMBL" id="CP023067">
    <property type="protein sequence ID" value="ASY62606.1"/>
    <property type="molecule type" value="Genomic_DNA"/>
</dbReference>
<dbReference type="Proteomes" id="UP000217211">
    <property type="component" value="Chromosome"/>
</dbReference>
<sequence>MGHELKSIDVYGMYLRSFDEAARKVEDEPGSGSETVLCLNLKVESDPEPTWPLMSDRAQATGHARNLSWADRERHVRIGALSDSQSLWRRGSILNRLTDESADASTALLAAAREAARNPRSSTGASILRSCAPGVPNAFLDAAIRIREQSRMIGRRVPPRAAGSPLLLKGLEADIGQASGSS</sequence>
<evidence type="ECO:0000313" key="2">
    <source>
        <dbReference type="Proteomes" id="UP000217211"/>
    </source>
</evidence>
<gene>
    <name evidence="1" type="ORF">SJ05684_c11500</name>
</gene>
<name>A0A249P9R8_9HYPH</name>
<keyword evidence="2" id="KW-1185">Reference proteome</keyword>
<accession>A0A249P9R8</accession>